<dbReference type="Pfam" id="PF24351">
    <property type="entry name" value="DUF7511"/>
    <property type="match status" value="1"/>
</dbReference>
<evidence type="ECO:0000313" key="4">
    <source>
        <dbReference type="Proteomes" id="UP001320972"/>
    </source>
</evidence>
<organism evidence="3 4">
    <name type="scientific">Natronoglomus mannanivorans</name>
    <dbReference type="NCBI Taxonomy" id="2979990"/>
    <lineage>
        <taxon>Archaea</taxon>
        <taxon>Methanobacteriati</taxon>
        <taxon>Methanobacteriota</taxon>
        <taxon>Stenosarchaea group</taxon>
        <taxon>Halobacteria</taxon>
        <taxon>Halobacteriales</taxon>
        <taxon>Natrialbaceae</taxon>
        <taxon>Natronoglomus</taxon>
    </lineage>
</organism>
<proteinExistence type="predicted"/>
<feature type="region of interest" description="Disordered" evidence="1">
    <location>
        <begin position="1"/>
        <end position="29"/>
    </location>
</feature>
<dbReference type="Proteomes" id="UP001320972">
    <property type="component" value="Unassembled WGS sequence"/>
</dbReference>
<sequence>MYGSASSPDDDTARDHISTTDWEPERPATPALEAVVVRYENQPDRCTISPTNCSDESKRTTWLSADIESFVRLDDMR</sequence>
<dbReference type="EMBL" id="JAOPKB010000008">
    <property type="protein sequence ID" value="MCU4973884.1"/>
    <property type="molecule type" value="Genomic_DNA"/>
</dbReference>
<evidence type="ECO:0000313" key="3">
    <source>
        <dbReference type="EMBL" id="MCU4973884.1"/>
    </source>
</evidence>
<gene>
    <name evidence="3" type="ORF">OB955_14185</name>
</gene>
<keyword evidence="4" id="KW-1185">Reference proteome</keyword>
<dbReference type="RefSeq" id="WP_338008185.1">
    <property type="nucleotide sequence ID" value="NZ_JAOPKB010000008.1"/>
</dbReference>
<evidence type="ECO:0000256" key="1">
    <source>
        <dbReference type="SAM" id="MobiDB-lite"/>
    </source>
</evidence>
<protein>
    <recommendedName>
        <fullName evidence="2">DUF7511 domain-containing protein</fullName>
    </recommendedName>
</protein>
<accession>A0ABT2QG33</accession>
<comment type="caution">
    <text evidence="3">The sequence shown here is derived from an EMBL/GenBank/DDBJ whole genome shotgun (WGS) entry which is preliminary data.</text>
</comment>
<reference evidence="3 4" key="1">
    <citation type="submission" date="2022-09" db="EMBL/GenBank/DDBJ databases">
        <title>Enrichment on poylsaccharides allowed isolation of novel metabolic and taxonomic groups of Haloarchaea.</title>
        <authorList>
            <person name="Sorokin D.Y."/>
            <person name="Elcheninov A.G."/>
            <person name="Khizhniak T.V."/>
            <person name="Kolganova T.V."/>
            <person name="Kublanov I.V."/>
        </authorList>
    </citation>
    <scope>NUCLEOTIDE SEQUENCE [LARGE SCALE GENOMIC DNA]</scope>
    <source>
        <strain evidence="3 4">AArc-m2/3/4</strain>
    </source>
</reference>
<feature type="compositionally biased region" description="Basic and acidic residues" evidence="1">
    <location>
        <begin position="11"/>
        <end position="26"/>
    </location>
</feature>
<name>A0ABT2QG33_9EURY</name>
<feature type="domain" description="DUF7511" evidence="2">
    <location>
        <begin position="31"/>
        <end position="77"/>
    </location>
</feature>
<evidence type="ECO:0000259" key="2">
    <source>
        <dbReference type="Pfam" id="PF24351"/>
    </source>
</evidence>
<dbReference type="InterPro" id="IPR055933">
    <property type="entry name" value="DUF7511"/>
</dbReference>